<dbReference type="PROSITE" id="PS51257">
    <property type="entry name" value="PROKAR_LIPOPROTEIN"/>
    <property type="match status" value="1"/>
</dbReference>
<dbReference type="Proteomes" id="UP000776164">
    <property type="component" value="Unassembled WGS sequence"/>
</dbReference>
<name>A0ABS2L3S3_9MICO</name>
<organism evidence="3 4">
    <name type="scientific">Subtercola frigoramans</name>
    <dbReference type="NCBI Taxonomy" id="120298"/>
    <lineage>
        <taxon>Bacteria</taxon>
        <taxon>Bacillati</taxon>
        <taxon>Actinomycetota</taxon>
        <taxon>Actinomycetes</taxon>
        <taxon>Micrococcales</taxon>
        <taxon>Microbacteriaceae</taxon>
        <taxon>Subtercola</taxon>
    </lineage>
</organism>
<keyword evidence="4" id="KW-1185">Reference proteome</keyword>
<evidence type="ECO:0000256" key="1">
    <source>
        <dbReference type="SAM" id="MobiDB-lite"/>
    </source>
</evidence>
<feature type="compositionally biased region" description="Polar residues" evidence="1">
    <location>
        <begin position="38"/>
        <end position="51"/>
    </location>
</feature>
<feature type="chain" id="PRO_5046424498" evidence="2">
    <location>
        <begin position="31"/>
        <end position="300"/>
    </location>
</feature>
<reference evidence="3 4" key="1">
    <citation type="submission" date="2021-01" db="EMBL/GenBank/DDBJ databases">
        <title>Sequencing the genomes of 1000 actinobacteria strains.</title>
        <authorList>
            <person name="Klenk H.-P."/>
        </authorList>
    </citation>
    <scope>NUCLEOTIDE SEQUENCE [LARGE SCALE GENOMIC DNA]</scope>
    <source>
        <strain evidence="3 4">DSM 13057</strain>
    </source>
</reference>
<accession>A0ABS2L3S3</accession>
<evidence type="ECO:0000256" key="2">
    <source>
        <dbReference type="SAM" id="SignalP"/>
    </source>
</evidence>
<comment type="caution">
    <text evidence="3">The sequence shown here is derived from an EMBL/GenBank/DDBJ whole genome shotgun (WGS) entry which is preliminary data.</text>
</comment>
<gene>
    <name evidence="3" type="ORF">JOE66_000740</name>
</gene>
<feature type="region of interest" description="Disordered" evidence="1">
    <location>
        <begin position="38"/>
        <end position="61"/>
    </location>
</feature>
<dbReference type="RefSeq" id="WP_205106868.1">
    <property type="nucleotide sequence ID" value="NZ_BAAAHT010000017.1"/>
</dbReference>
<evidence type="ECO:0000313" key="4">
    <source>
        <dbReference type="Proteomes" id="UP000776164"/>
    </source>
</evidence>
<protein>
    <submittedName>
        <fullName evidence="3">Uncharacterized protein</fullName>
    </submittedName>
</protein>
<evidence type="ECO:0000313" key="3">
    <source>
        <dbReference type="EMBL" id="MBM7471106.1"/>
    </source>
</evidence>
<dbReference type="EMBL" id="JAFBBU010000001">
    <property type="protein sequence ID" value="MBM7471106.1"/>
    <property type="molecule type" value="Genomic_DNA"/>
</dbReference>
<sequence>MPQRHISTGRRHTLAVVLSLAAGLALSGCATGTIGQASTATPSATIQTTSPDPSPAGTTAGPHISLATNGFTAPSWGTSGLTAALDGFAADTTYPVTVSSHYPGEKSPPAVFFEVETTPVTVTTDSSGRATLTWVPDDFPRAFTNSGESGTLIDSFIKVTTPDDQEILSAPLQLALRPVREVTVTASASCVAQSEISGNGSGVGVALTGLVPKEEGFVVVPSVDADGVMVGGFVAVGQYRADEAGAASVSLKNGSSDYLVPLSSVIAPERYEIQWSRNFRDPVTDGGSSGIPLQVGGCSQ</sequence>
<proteinExistence type="predicted"/>
<feature type="signal peptide" evidence="2">
    <location>
        <begin position="1"/>
        <end position="30"/>
    </location>
</feature>
<keyword evidence="2" id="KW-0732">Signal</keyword>